<feature type="transmembrane region" description="Helical" evidence="1">
    <location>
        <begin position="41"/>
        <end position="61"/>
    </location>
</feature>
<dbReference type="EMBL" id="QCXQ01000003">
    <property type="protein sequence ID" value="PWF99838.1"/>
    <property type="molecule type" value="Genomic_DNA"/>
</dbReference>
<dbReference type="AlphaFoldDB" id="A0A2V1MXW6"/>
<name>A0A2V1MXW6_9LACO</name>
<keyword evidence="1" id="KW-1133">Transmembrane helix</keyword>
<accession>A0A2V1MXW6</accession>
<evidence type="ECO:0008006" key="4">
    <source>
        <dbReference type="Google" id="ProtNLM"/>
    </source>
</evidence>
<protein>
    <recommendedName>
        <fullName evidence="4">Integral membrane protein</fullName>
    </recommendedName>
</protein>
<keyword evidence="1" id="KW-0472">Membrane</keyword>
<dbReference type="Proteomes" id="UP000245080">
    <property type="component" value="Unassembled WGS sequence"/>
</dbReference>
<keyword evidence="3" id="KW-1185">Reference proteome</keyword>
<feature type="transmembrane region" description="Helical" evidence="1">
    <location>
        <begin position="96"/>
        <end position="121"/>
    </location>
</feature>
<evidence type="ECO:0000313" key="2">
    <source>
        <dbReference type="EMBL" id="PWF99838.1"/>
    </source>
</evidence>
<feature type="transmembrane region" description="Helical" evidence="1">
    <location>
        <begin position="68"/>
        <end position="90"/>
    </location>
</feature>
<comment type="caution">
    <text evidence="2">The sequence shown here is derived from an EMBL/GenBank/DDBJ whole genome shotgun (WGS) entry which is preliminary data.</text>
</comment>
<evidence type="ECO:0000256" key="1">
    <source>
        <dbReference type="SAM" id="Phobius"/>
    </source>
</evidence>
<keyword evidence="1" id="KW-0812">Transmembrane</keyword>
<organism evidence="2 3">
    <name type="scientific">Levilactobacillus bambusae</name>
    <dbReference type="NCBI Taxonomy" id="2024736"/>
    <lineage>
        <taxon>Bacteria</taxon>
        <taxon>Bacillati</taxon>
        <taxon>Bacillota</taxon>
        <taxon>Bacilli</taxon>
        <taxon>Lactobacillales</taxon>
        <taxon>Lactobacillaceae</taxon>
        <taxon>Levilactobacillus</taxon>
    </lineage>
</organism>
<dbReference type="OrthoDB" id="2294210at2"/>
<dbReference type="RefSeq" id="WP_109250692.1">
    <property type="nucleotide sequence ID" value="NZ_QCXQ01000003.1"/>
</dbReference>
<gene>
    <name evidence="2" type="ORF">DCM90_07195</name>
</gene>
<reference evidence="2 3" key="1">
    <citation type="journal article" date="2018" name="Int. J. Syst. Evol. Microbiol.">
        <title>Lactobacillus bambusae sp. nov., isolated from a traditional fermented Ma-bamboo shoots of Taiwan.</title>
        <authorList>
            <person name="Wang L.-T."/>
        </authorList>
    </citation>
    <scope>NUCLEOTIDE SEQUENCE [LARGE SCALE GENOMIC DNA]</scope>
    <source>
        <strain evidence="2 3">BS-W1</strain>
    </source>
</reference>
<evidence type="ECO:0000313" key="3">
    <source>
        <dbReference type="Proteomes" id="UP000245080"/>
    </source>
</evidence>
<sequence>MKERPVLKWALVSLVLFLGINLIMSLPIAGVVERNGLSSELLASSAIVVVLYLVPFLAAALGFGPAYYVLGIVMVMYSVGLAGGIVTLWTQGTAGFFINGILTLASVFALLVNLYWLVLAIRLRNERRLKRDMDRYGHKEMR</sequence>
<proteinExistence type="predicted"/>